<comment type="caution">
    <text evidence="1">The sequence shown here is derived from an EMBL/GenBank/DDBJ whole genome shotgun (WGS) entry which is preliminary data.</text>
</comment>
<proteinExistence type="predicted"/>
<protein>
    <submittedName>
        <fullName evidence="1">Uncharacterized protein</fullName>
    </submittedName>
</protein>
<reference evidence="1" key="1">
    <citation type="journal article" date="2022" name="bioRxiv">
        <title>Population genetic analysis of Ophidiomyces ophidiicola, the causative agent of snake fungal disease, indicates recent introductions to the USA.</title>
        <authorList>
            <person name="Ladner J.T."/>
            <person name="Palmer J.M."/>
            <person name="Ettinger C.L."/>
            <person name="Stajich J.E."/>
            <person name="Farrell T.M."/>
            <person name="Glorioso B.M."/>
            <person name="Lawson B."/>
            <person name="Price S.J."/>
            <person name="Stengle A.G."/>
            <person name="Grear D.A."/>
            <person name="Lorch J.M."/>
        </authorList>
    </citation>
    <scope>NUCLEOTIDE SEQUENCE</scope>
    <source>
        <strain evidence="1">NWHC 24266-5</strain>
    </source>
</reference>
<name>A0ACB8V8D7_9EURO</name>
<dbReference type="EMBL" id="JALBCA010000003">
    <property type="protein sequence ID" value="KAI2393159.1"/>
    <property type="molecule type" value="Genomic_DNA"/>
</dbReference>
<evidence type="ECO:0000313" key="1">
    <source>
        <dbReference type="EMBL" id="KAI2393159.1"/>
    </source>
</evidence>
<sequence>MAPCNISVHGPKDSQEVLVIPPKDKVIDLPWVSTGVSGLVVEASDSAVIKFPVTGENRAQAQIECAIYKRLGLHPQITKLLSIQHDDMLVLERLQCPLRQRLLDLRNAGRSSPTQSEILRWASQIGLGLEYIHSRGVFQIDIGAHNVLLDWDDNVKLNDFAGSSLDGSKPLILCGTRFEHPSFPSSQNPSVRTEIFAFGSLLYEIETTHHPYPEKSDREVELLYKVGIFPDARHMILGQVIHRCWMMEYRNVGEALDDMRRIQGCIIQEGALSTLIR</sequence>
<organism evidence="1">
    <name type="scientific">Ophidiomyces ophidiicola</name>
    <dbReference type="NCBI Taxonomy" id="1387563"/>
    <lineage>
        <taxon>Eukaryota</taxon>
        <taxon>Fungi</taxon>
        <taxon>Dikarya</taxon>
        <taxon>Ascomycota</taxon>
        <taxon>Pezizomycotina</taxon>
        <taxon>Eurotiomycetes</taxon>
        <taxon>Eurotiomycetidae</taxon>
        <taxon>Onygenales</taxon>
        <taxon>Onygenaceae</taxon>
        <taxon>Ophidiomyces</taxon>
    </lineage>
</organism>
<gene>
    <name evidence="1" type="ORF">LOY88_000217</name>
</gene>
<accession>A0ACB8V8D7</accession>